<feature type="transmembrane region" description="Helical" evidence="7">
    <location>
        <begin position="94"/>
        <end position="116"/>
    </location>
</feature>
<evidence type="ECO:0000256" key="1">
    <source>
        <dbReference type="ARBA" id="ARBA00004651"/>
    </source>
</evidence>
<comment type="subcellular location">
    <subcellularLocation>
        <location evidence="1">Cell membrane</location>
        <topology evidence="1">Multi-pass membrane protein</topology>
    </subcellularLocation>
</comment>
<evidence type="ECO:0000256" key="6">
    <source>
        <dbReference type="ARBA" id="ARBA00023136"/>
    </source>
</evidence>
<protein>
    <recommendedName>
        <fullName evidence="10">Permease</fullName>
    </recommendedName>
</protein>
<reference evidence="9" key="1">
    <citation type="submission" date="2017-02" db="EMBL/GenBank/DDBJ databases">
        <authorList>
            <person name="Varghese N."/>
            <person name="Submissions S."/>
        </authorList>
    </citation>
    <scope>NUCLEOTIDE SEQUENCE [LARGE SCALE GENOMIC DNA]</scope>
    <source>
        <strain evidence="9">ATCC 700200</strain>
    </source>
</reference>
<feature type="transmembrane region" description="Helical" evidence="7">
    <location>
        <begin position="259"/>
        <end position="279"/>
    </location>
</feature>
<dbReference type="InterPro" id="IPR052923">
    <property type="entry name" value="UPF0718"/>
</dbReference>
<evidence type="ECO:0000313" key="9">
    <source>
        <dbReference type="Proteomes" id="UP000190774"/>
    </source>
</evidence>
<keyword evidence="9" id="KW-1185">Reference proteome</keyword>
<feature type="transmembrane region" description="Helical" evidence="7">
    <location>
        <begin position="300"/>
        <end position="325"/>
    </location>
</feature>
<feature type="transmembrane region" description="Helical" evidence="7">
    <location>
        <begin position="136"/>
        <end position="156"/>
    </location>
</feature>
<evidence type="ECO:0000256" key="5">
    <source>
        <dbReference type="ARBA" id="ARBA00022989"/>
    </source>
</evidence>
<name>A0A1T4Y9W1_9BACT</name>
<comment type="similarity">
    <text evidence="2">Belongs to the UPF0718 family.</text>
</comment>
<feature type="transmembrane region" description="Helical" evidence="7">
    <location>
        <begin position="12"/>
        <end position="40"/>
    </location>
</feature>
<keyword evidence="5 7" id="KW-1133">Transmembrane helix</keyword>
<gene>
    <name evidence="8" type="ORF">SAMN02745166_02675</name>
</gene>
<evidence type="ECO:0000256" key="4">
    <source>
        <dbReference type="ARBA" id="ARBA00022692"/>
    </source>
</evidence>
<dbReference type="PANTHER" id="PTHR34184:SF4">
    <property type="entry name" value="UPF0718 PROTEIN YCGR"/>
    <property type="match status" value="1"/>
</dbReference>
<dbReference type="EMBL" id="FUYE01000008">
    <property type="protein sequence ID" value="SKA98081.1"/>
    <property type="molecule type" value="Genomic_DNA"/>
</dbReference>
<evidence type="ECO:0000256" key="2">
    <source>
        <dbReference type="ARBA" id="ARBA00006386"/>
    </source>
</evidence>
<dbReference type="Proteomes" id="UP000190774">
    <property type="component" value="Unassembled WGS sequence"/>
</dbReference>
<dbReference type="PANTHER" id="PTHR34184">
    <property type="entry name" value="UPF0718 PROTEIN YCGR"/>
    <property type="match status" value="1"/>
</dbReference>
<evidence type="ECO:0008006" key="10">
    <source>
        <dbReference type="Google" id="ProtNLM"/>
    </source>
</evidence>
<dbReference type="Pfam" id="PF03773">
    <property type="entry name" value="ArsP_1"/>
    <property type="match status" value="1"/>
</dbReference>
<feature type="transmembrane region" description="Helical" evidence="7">
    <location>
        <begin position="237"/>
        <end position="253"/>
    </location>
</feature>
<keyword evidence="3" id="KW-1003">Cell membrane</keyword>
<accession>A0A1T4Y9W1</accession>
<sequence>MILAALPEPSRFGDVLMAFLSILFEGAPYIMIGTLLSGLIDAFLPAKLLDRVLPRNKVLSTLIAGFLGLIFPVCECAVVPVIRRLVKKGLPLSCALSYMLAAPIMNPIVAVSTLTAFKEFEKITGFSTLGNASMTIARLSLGYLVAVIVGLVVLRFKPAQLLKPSIANSIEPSGDDASAGHSHAPKSSFNGKLVHAFRTAMGDFLDTGMYFTIGVIITSVFNTQVDQSILDNVAKNGLLAIPSIMGLAFILSLCSTSDAFIAAPMAAFSMGAKLAFLVFGPMMDIKLMFMYAAVFKRRMVIAMLLGTALLIAVLAEPWTALVQLLQNTPSKP</sequence>
<keyword evidence="4 7" id="KW-0812">Transmembrane</keyword>
<feature type="transmembrane region" description="Helical" evidence="7">
    <location>
        <begin position="60"/>
        <end position="82"/>
    </location>
</feature>
<dbReference type="GO" id="GO:0005886">
    <property type="term" value="C:plasma membrane"/>
    <property type="evidence" value="ECO:0007669"/>
    <property type="project" value="UniProtKB-SubCell"/>
</dbReference>
<organism evidence="8 9">
    <name type="scientific">Prosthecobacter debontii</name>
    <dbReference type="NCBI Taxonomy" id="48467"/>
    <lineage>
        <taxon>Bacteria</taxon>
        <taxon>Pseudomonadati</taxon>
        <taxon>Verrucomicrobiota</taxon>
        <taxon>Verrucomicrobiia</taxon>
        <taxon>Verrucomicrobiales</taxon>
        <taxon>Verrucomicrobiaceae</taxon>
        <taxon>Prosthecobacter</taxon>
    </lineage>
</organism>
<dbReference type="RefSeq" id="WP_078813864.1">
    <property type="nucleotide sequence ID" value="NZ_FUYE01000008.1"/>
</dbReference>
<proteinExistence type="inferred from homology"/>
<dbReference type="STRING" id="48467.SAMN02745166_02675"/>
<dbReference type="OrthoDB" id="9810876at2"/>
<evidence type="ECO:0000256" key="3">
    <source>
        <dbReference type="ARBA" id="ARBA00022475"/>
    </source>
</evidence>
<dbReference type="InterPro" id="IPR005524">
    <property type="entry name" value="DUF318"/>
</dbReference>
<dbReference type="AlphaFoldDB" id="A0A1T4Y9W1"/>
<evidence type="ECO:0000256" key="7">
    <source>
        <dbReference type="SAM" id="Phobius"/>
    </source>
</evidence>
<keyword evidence="6 7" id="KW-0472">Membrane</keyword>
<evidence type="ECO:0000313" key="8">
    <source>
        <dbReference type="EMBL" id="SKA98081.1"/>
    </source>
</evidence>